<feature type="transmembrane region" description="Helical" evidence="7">
    <location>
        <begin position="265"/>
        <end position="288"/>
    </location>
</feature>
<dbReference type="PROSITE" id="PS50850">
    <property type="entry name" value="MFS"/>
    <property type="match status" value="1"/>
</dbReference>
<feature type="transmembrane region" description="Helical" evidence="7">
    <location>
        <begin position="328"/>
        <end position="347"/>
    </location>
</feature>
<dbReference type="EMBL" id="AZJT01000005">
    <property type="protein sequence ID" value="ETW91866.1"/>
    <property type="molecule type" value="Genomic_DNA"/>
</dbReference>
<dbReference type="GO" id="GO:0022857">
    <property type="term" value="F:transmembrane transporter activity"/>
    <property type="evidence" value="ECO:0007669"/>
    <property type="project" value="InterPro"/>
</dbReference>
<evidence type="ECO:0000256" key="3">
    <source>
        <dbReference type="ARBA" id="ARBA00022475"/>
    </source>
</evidence>
<evidence type="ECO:0000256" key="5">
    <source>
        <dbReference type="ARBA" id="ARBA00022989"/>
    </source>
</evidence>
<reference evidence="10" key="1">
    <citation type="submission" date="2013-12" db="EMBL/GenBank/DDBJ databases">
        <title>Genome sequences of Streptococcus thermophilus strains MTH17CL396 and M17PTZA496 isolated from Fontina cheese in Valle d'Aosta region (Italy).</title>
        <authorList>
            <person name="Treu L."/>
            <person name="Giacomini A."/>
            <person name="Corich V."/>
            <person name="Vendramin V."/>
            <person name="Bovo B."/>
        </authorList>
    </citation>
    <scope>NUCLEOTIDE SEQUENCE [LARGE SCALE GENOMIC DNA]</scope>
    <source>
        <strain evidence="10">M17PTZA496</strain>
    </source>
</reference>
<feature type="transmembrane region" description="Helical" evidence="7">
    <location>
        <begin position="7"/>
        <end position="31"/>
    </location>
</feature>
<feature type="transmembrane region" description="Helical" evidence="7">
    <location>
        <begin position="300"/>
        <end position="321"/>
    </location>
</feature>
<dbReference type="PATRIC" id="fig|1433289.7.peg.99"/>
<feature type="transmembrane region" description="Helical" evidence="7">
    <location>
        <begin position="74"/>
        <end position="91"/>
    </location>
</feature>
<dbReference type="Proteomes" id="UP000024559">
    <property type="component" value="Chromosome"/>
</dbReference>
<keyword evidence="3" id="KW-1003">Cell membrane</keyword>
<dbReference type="InterPro" id="IPR011701">
    <property type="entry name" value="MFS"/>
</dbReference>
<dbReference type="Gene3D" id="1.20.1250.20">
    <property type="entry name" value="MFS general substrate transporter like domains"/>
    <property type="match status" value="1"/>
</dbReference>
<dbReference type="GO" id="GO:0005886">
    <property type="term" value="C:plasma membrane"/>
    <property type="evidence" value="ECO:0007669"/>
    <property type="project" value="UniProtKB-SubCell"/>
</dbReference>
<gene>
    <name evidence="9" type="ORF">X841_00635</name>
</gene>
<feature type="transmembrane region" description="Helical" evidence="7">
    <location>
        <begin position="43"/>
        <end position="62"/>
    </location>
</feature>
<dbReference type="PANTHER" id="PTHR42718:SF46">
    <property type="entry name" value="BLR6921 PROTEIN"/>
    <property type="match status" value="1"/>
</dbReference>
<dbReference type="HOGENOM" id="CLU_000960_28_3_9"/>
<protein>
    <submittedName>
        <fullName evidence="9">Multidrug transporter</fullName>
    </submittedName>
</protein>
<feature type="transmembrane region" description="Helical" evidence="7">
    <location>
        <begin position="392"/>
        <end position="412"/>
    </location>
</feature>
<feature type="transmembrane region" description="Helical" evidence="7">
    <location>
        <begin position="353"/>
        <end position="371"/>
    </location>
</feature>
<dbReference type="PANTHER" id="PTHR42718">
    <property type="entry name" value="MAJOR FACILITATOR SUPERFAMILY MULTIDRUG TRANSPORTER MFSC"/>
    <property type="match status" value="1"/>
</dbReference>
<dbReference type="AlphaFoldDB" id="A0A0E2Q3R6"/>
<feature type="transmembrane region" description="Helical" evidence="7">
    <location>
        <begin position="103"/>
        <end position="121"/>
    </location>
</feature>
<keyword evidence="2" id="KW-0813">Transport</keyword>
<feature type="transmembrane region" description="Helical" evidence="7">
    <location>
        <begin position="133"/>
        <end position="151"/>
    </location>
</feature>
<feature type="transmembrane region" description="Helical" evidence="7">
    <location>
        <begin position="197"/>
        <end position="216"/>
    </location>
</feature>
<keyword evidence="4 7" id="KW-0812">Transmembrane</keyword>
<feature type="transmembrane region" description="Helical" evidence="7">
    <location>
        <begin position="222"/>
        <end position="244"/>
    </location>
</feature>
<feature type="transmembrane region" description="Helical" evidence="7">
    <location>
        <begin position="163"/>
        <end position="185"/>
    </location>
</feature>
<evidence type="ECO:0000256" key="2">
    <source>
        <dbReference type="ARBA" id="ARBA00022448"/>
    </source>
</evidence>
<evidence type="ECO:0000256" key="7">
    <source>
        <dbReference type="SAM" id="Phobius"/>
    </source>
</evidence>
<evidence type="ECO:0000313" key="10">
    <source>
        <dbReference type="Proteomes" id="UP000024559"/>
    </source>
</evidence>
<dbReference type="RefSeq" id="WP_014621061.1">
    <property type="nucleotide sequence ID" value="NZ_CM002372.1"/>
</dbReference>
<evidence type="ECO:0000259" key="8">
    <source>
        <dbReference type="PROSITE" id="PS50850"/>
    </source>
</evidence>
<keyword evidence="6 7" id="KW-0472">Membrane</keyword>
<dbReference type="InterPro" id="IPR020846">
    <property type="entry name" value="MFS_dom"/>
</dbReference>
<keyword evidence="5 7" id="KW-1133">Transmembrane helix</keyword>
<feature type="transmembrane region" description="Helical" evidence="7">
    <location>
        <begin position="432"/>
        <end position="450"/>
    </location>
</feature>
<evidence type="ECO:0000313" key="9">
    <source>
        <dbReference type="EMBL" id="ETW91866.1"/>
    </source>
</evidence>
<feature type="domain" description="Major facilitator superfamily (MFS) profile" evidence="8">
    <location>
        <begin position="8"/>
        <end position="455"/>
    </location>
</feature>
<dbReference type="Gene3D" id="1.20.1720.10">
    <property type="entry name" value="Multidrug resistance protein D"/>
    <property type="match status" value="1"/>
</dbReference>
<evidence type="ECO:0000256" key="1">
    <source>
        <dbReference type="ARBA" id="ARBA00004651"/>
    </source>
</evidence>
<dbReference type="CDD" id="cd17321">
    <property type="entry name" value="MFS_MMR_MDR_like"/>
    <property type="match status" value="1"/>
</dbReference>
<dbReference type="Pfam" id="PF07690">
    <property type="entry name" value="MFS_1"/>
    <property type="match status" value="1"/>
</dbReference>
<comment type="subcellular location">
    <subcellularLocation>
        <location evidence="1">Cell membrane</location>
        <topology evidence="1">Multi-pass membrane protein</topology>
    </subcellularLocation>
</comment>
<sequence length="455" mass="49468">MFKKKNIIIFAMCLGVFLTLIDTTVMNIAMTSIQASLHTTLTGMNWALNIYSLLFAALAIPLGRFSGSIGTHKAFIFASLLFLIGSFISGASNSIQLLIVGRILQSIGAAVVLPLGMAIAYSTAETVEEREPIVAVVALTQGLAAALGPSLGGALTQYFSWRWAFFINIPIVIFIVAISLMTLEIKNEPVNSQKNDLVGSILSMFGLFSLVLALIQGSSWGWTSFNIIALFTFALLDLLFFIWYERRIDYPMIPMELFSFRNFNAASLVMIISTVFQVGIFIVLPTYYSKILGHSVVSSSVLLMAVSLTLTICSPVASMALRKVGPRITMFTGFILMGVAYALFGTITESSNIQLYIACLFLGAGYGLLLGPSQVLGASDFKGSLLTASQSVIFVFRQVGLVLAFAIFLSLFNSHIEQIGTTYTKITAFTSIYKTAVIIVFASSLLSLLFKRKIK</sequence>
<name>A0A0E2Q3R6_STRTR</name>
<dbReference type="SUPFAM" id="SSF103473">
    <property type="entry name" value="MFS general substrate transporter"/>
    <property type="match status" value="2"/>
</dbReference>
<evidence type="ECO:0000256" key="4">
    <source>
        <dbReference type="ARBA" id="ARBA00022692"/>
    </source>
</evidence>
<proteinExistence type="predicted"/>
<evidence type="ECO:0000256" key="6">
    <source>
        <dbReference type="ARBA" id="ARBA00023136"/>
    </source>
</evidence>
<dbReference type="InterPro" id="IPR036259">
    <property type="entry name" value="MFS_trans_sf"/>
</dbReference>
<comment type="caution">
    <text evidence="9">The sequence shown here is derived from an EMBL/GenBank/DDBJ whole genome shotgun (WGS) entry which is preliminary data.</text>
</comment>
<organism evidence="9 10">
    <name type="scientific">Streptococcus thermophilus M17PTZA496</name>
    <dbReference type="NCBI Taxonomy" id="1433289"/>
    <lineage>
        <taxon>Bacteria</taxon>
        <taxon>Bacillati</taxon>
        <taxon>Bacillota</taxon>
        <taxon>Bacilli</taxon>
        <taxon>Lactobacillales</taxon>
        <taxon>Streptococcaceae</taxon>
        <taxon>Streptococcus</taxon>
    </lineage>
</organism>
<accession>A0A0E2Q3R6</accession>